<feature type="region of interest" description="Disordered" evidence="1">
    <location>
        <begin position="22"/>
        <end position="49"/>
    </location>
</feature>
<evidence type="ECO:0000256" key="1">
    <source>
        <dbReference type="SAM" id="MobiDB-lite"/>
    </source>
</evidence>
<dbReference type="RefSeq" id="WP_074714618.1">
    <property type="nucleotide sequence ID" value="NZ_FNWV01000002.1"/>
</dbReference>
<evidence type="ECO:0000313" key="4">
    <source>
        <dbReference type="Proteomes" id="UP000183190"/>
    </source>
</evidence>
<name>A0A1H6ID64_RUMFL</name>
<dbReference type="EMBL" id="FNWV01000002">
    <property type="protein sequence ID" value="SEH46641.1"/>
    <property type="molecule type" value="Genomic_DNA"/>
</dbReference>
<protein>
    <submittedName>
        <fullName evidence="3">Uncharacterized protein</fullName>
    </submittedName>
</protein>
<proteinExistence type="predicted"/>
<organism evidence="3 4">
    <name type="scientific">Ruminococcus flavefaciens</name>
    <dbReference type="NCBI Taxonomy" id="1265"/>
    <lineage>
        <taxon>Bacteria</taxon>
        <taxon>Bacillati</taxon>
        <taxon>Bacillota</taxon>
        <taxon>Clostridia</taxon>
        <taxon>Eubacteriales</taxon>
        <taxon>Oscillospiraceae</taxon>
        <taxon>Ruminococcus</taxon>
    </lineage>
</organism>
<accession>A0A1H6ID64</accession>
<dbReference type="Proteomes" id="UP000183190">
    <property type="component" value="Unassembled WGS sequence"/>
</dbReference>
<dbReference type="AlphaFoldDB" id="A0A1H6ID64"/>
<dbReference type="OrthoDB" id="9929625at2"/>
<evidence type="ECO:0000313" key="3">
    <source>
        <dbReference type="EMBL" id="SEH46641.1"/>
    </source>
</evidence>
<gene>
    <name evidence="3" type="ORF">SAMN02910265_00828</name>
</gene>
<feature type="compositionally biased region" description="Basic and acidic residues" evidence="1">
    <location>
        <begin position="24"/>
        <end position="49"/>
    </location>
</feature>
<feature type="chain" id="PRO_5039009954" evidence="2">
    <location>
        <begin position="20"/>
        <end position="105"/>
    </location>
</feature>
<reference evidence="3 4" key="1">
    <citation type="submission" date="2016-10" db="EMBL/GenBank/DDBJ databases">
        <authorList>
            <person name="de Groot N.N."/>
        </authorList>
    </citation>
    <scope>NUCLEOTIDE SEQUENCE [LARGE SCALE GENOMIC DNA]</scope>
    <source>
        <strain evidence="3 4">YAD2003</strain>
    </source>
</reference>
<evidence type="ECO:0000256" key="2">
    <source>
        <dbReference type="SAM" id="SignalP"/>
    </source>
</evidence>
<feature type="signal peptide" evidence="2">
    <location>
        <begin position="1"/>
        <end position="19"/>
    </location>
</feature>
<sequence>MKRVFISIVALAATLNLCACGDNSENKSKNREKSNSKVETQHTTEKETLPDVANKYTMVDAFDKIDGRFSGVYPTDLSFFYNTSSLIIIKKLVMIAQLRSQIPKK</sequence>
<keyword evidence="2" id="KW-0732">Signal</keyword>